<dbReference type="EMBL" id="ML986490">
    <property type="protein sequence ID" value="KAF2277289.1"/>
    <property type="molecule type" value="Genomic_DNA"/>
</dbReference>
<organism evidence="2 3">
    <name type="scientific">Westerdykella ornata</name>
    <dbReference type="NCBI Taxonomy" id="318751"/>
    <lineage>
        <taxon>Eukaryota</taxon>
        <taxon>Fungi</taxon>
        <taxon>Dikarya</taxon>
        <taxon>Ascomycota</taxon>
        <taxon>Pezizomycotina</taxon>
        <taxon>Dothideomycetes</taxon>
        <taxon>Pleosporomycetidae</taxon>
        <taxon>Pleosporales</taxon>
        <taxon>Sporormiaceae</taxon>
        <taxon>Westerdykella</taxon>
    </lineage>
</organism>
<accession>A0A6A6JQQ0</accession>
<feature type="transmembrane region" description="Helical" evidence="1">
    <location>
        <begin position="29"/>
        <end position="52"/>
    </location>
</feature>
<sequence>MTLLLHLFICYVLTIIAFAAFLVTTFINIIVVIIIFILIVFVVLFLTLVLILPEIKLCFRRSSAVYDKKIYEPSWIFVILRNVPFADEVLEDLICCLGIAFKRTYSGGHVGNNSLGPWWFFS</sequence>
<keyword evidence="1" id="KW-1133">Transmembrane helix</keyword>
<keyword evidence="1" id="KW-0812">Transmembrane</keyword>
<evidence type="ECO:0000313" key="2">
    <source>
        <dbReference type="EMBL" id="KAF2277289.1"/>
    </source>
</evidence>
<keyword evidence="3" id="KW-1185">Reference proteome</keyword>
<dbReference type="AlphaFoldDB" id="A0A6A6JQQ0"/>
<evidence type="ECO:0000256" key="1">
    <source>
        <dbReference type="SAM" id="Phobius"/>
    </source>
</evidence>
<evidence type="ECO:0000313" key="3">
    <source>
        <dbReference type="Proteomes" id="UP000800097"/>
    </source>
</evidence>
<proteinExistence type="predicted"/>
<keyword evidence="1" id="KW-0472">Membrane</keyword>
<dbReference type="RefSeq" id="XP_033654828.1">
    <property type="nucleotide sequence ID" value="XM_033799694.1"/>
</dbReference>
<dbReference type="Proteomes" id="UP000800097">
    <property type="component" value="Unassembled WGS sequence"/>
</dbReference>
<dbReference type="GeneID" id="54552869"/>
<protein>
    <submittedName>
        <fullName evidence="2">Uncharacterized protein</fullName>
    </submittedName>
</protein>
<name>A0A6A6JQQ0_WESOR</name>
<reference evidence="2" key="1">
    <citation type="journal article" date="2020" name="Stud. Mycol.">
        <title>101 Dothideomycetes genomes: a test case for predicting lifestyles and emergence of pathogens.</title>
        <authorList>
            <person name="Haridas S."/>
            <person name="Albert R."/>
            <person name="Binder M."/>
            <person name="Bloem J."/>
            <person name="Labutti K."/>
            <person name="Salamov A."/>
            <person name="Andreopoulos B."/>
            <person name="Baker S."/>
            <person name="Barry K."/>
            <person name="Bills G."/>
            <person name="Bluhm B."/>
            <person name="Cannon C."/>
            <person name="Castanera R."/>
            <person name="Culley D."/>
            <person name="Daum C."/>
            <person name="Ezra D."/>
            <person name="Gonzalez J."/>
            <person name="Henrissat B."/>
            <person name="Kuo A."/>
            <person name="Liang C."/>
            <person name="Lipzen A."/>
            <person name="Lutzoni F."/>
            <person name="Magnuson J."/>
            <person name="Mondo S."/>
            <person name="Nolan M."/>
            <person name="Ohm R."/>
            <person name="Pangilinan J."/>
            <person name="Park H.-J."/>
            <person name="Ramirez L."/>
            <person name="Alfaro M."/>
            <person name="Sun H."/>
            <person name="Tritt A."/>
            <person name="Yoshinaga Y."/>
            <person name="Zwiers L.-H."/>
            <person name="Turgeon B."/>
            <person name="Goodwin S."/>
            <person name="Spatafora J."/>
            <person name="Crous P."/>
            <person name="Grigoriev I."/>
        </authorList>
    </citation>
    <scope>NUCLEOTIDE SEQUENCE</scope>
    <source>
        <strain evidence="2">CBS 379.55</strain>
    </source>
</reference>
<gene>
    <name evidence="2" type="ORF">EI97DRAFT_441363</name>
</gene>